<dbReference type="RefSeq" id="WP_130768951.1">
    <property type="nucleotide sequence ID" value="NZ_CP171201.1"/>
</dbReference>
<protein>
    <submittedName>
        <fullName evidence="1">Uncharacterized protein</fullName>
    </submittedName>
</protein>
<sequence>MPDYKIGSVKLEEALFDEEPVVLYFATLPYGGSMSELGRPGLYRIIAAIEKQYIDHKDELDSQIANDFSWLKEWMRRTAESAEVFDRVMFAMRENKVRRATLAGRTARIFRSTVDLQMFEIDQAAFREEKSADAAFDETSEIITPLPGQQI</sequence>
<evidence type="ECO:0000313" key="2">
    <source>
        <dbReference type="Proteomes" id="UP000294215"/>
    </source>
</evidence>
<reference evidence="1 2" key="1">
    <citation type="submission" date="2019-02" db="EMBL/GenBank/DDBJ databases">
        <title>The genomic architecture of introgression among sibling species of bacteria.</title>
        <authorList>
            <person name="Cavassim M.I.A."/>
            <person name="Moeskjaer S."/>
            <person name="Moslemi C."/>
            <person name="Fields B."/>
            <person name="Bachmann A."/>
            <person name="Vilhjalmsson B."/>
            <person name="Schierup M.H."/>
            <person name="Young J.P.W."/>
            <person name="Andersen S.U."/>
        </authorList>
    </citation>
    <scope>NUCLEOTIDE SEQUENCE [LARGE SCALE GENOMIC DNA]</scope>
    <source>
        <strain evidence="1 2">SM92</strain>
    </source>
</reference>
<dbReference type="EMBL" id="SIMR01000009">
    <property type="protein sequence ID" value="TBC01915.1"/>
    <property type="molecule type" value="Genomic_DNA"/>
</dbReference>
<gene>
    <name evidence="1" type="ORF">ELH40_37955</name>
</gene>
<dbReference type="Proteomes" id="UP000294215">
    <property type="component" value="Unassembled WGS sequence"/>
</dbReference>
<proteinExistence type="predicted"/>
<dbReference type="AlphaFoldDB" id="A0AB38HQZ2"/>
<accession>A0AB38HQZ2</accession>
<evidence type="ECO:0000313" key="1">
    <source>
        <dbReference type="EMBL" id="TBC01915.1"/>
    </source>
</evidence>
<comment type="caution">
    <text evidence="1">The sequence shown here is derived from an EMBL/GenBank/DDBJ whole genome shotgun (WGS) entry which is preliminary data.</text>
</comment>
<organism evidence="1 2">
    <name type="scientific">Rhizobium ruizarguesonis</name>
    <dbReference type="NCBI Taxonomy" id="2081791"/>
    <lineage>
        <taxon>Bacteria</taxon>
        <taxon>Pseudomonadati</taxon>
        <taxon>Pseudomonadota</taxon>
        <taxon>Alphaproteobacteria</taxon>
        <taxon>Hyphomicrobiales</taxon>
        <taxon>Rhizobiaceae</taxon>
        <taxon>Rhizobium/Agrobacterium group</taxon>
        <taxon>Rhizobium</taxon>
    </lineage>
</organism>
<name>A0AB38HQZ2_9HYPH</name>